<organism evidence="3">
    <name type="scientific">Chlorella variabilis</name>
    <name type="common">Green alga</name>
    <dbReference type="NCBI Taxonomy" id="554065"/>
    <lineage>
        <taxon>Eukaryota</taxon>
        <taxon>Viridiplantae</taxon>
        <taxon>Chlorophyta</taxon>
        <taxon>core chlorophytes</taxon>
        <taxon>Trebouxiophyceae</taxon>
        <taxon>Chlorellales</taxon>
        <taxon>Chlorellaceae</taxon>
        <taxon>Chlorella clade</taxon>
        <taxon>Chlorella</taxon>
    </lineage>
</organism>
<reference evidence="2 3" key="1">
    <citation type="journal article" date="2010" name="Plant Cell">
        <title>The Chlorella variabilis NC64A genome reveals adaptation to photosymbiosis, coevolution with viruses, and cryptic sex.</title>
        <authorList>
            <person name="Blanc G."/>
            <person name="Duncan G."/>
            <person name="Agarkova I."/>
            <person name="Borodovsky M."/>
            <person name="Gurnon J."/>
            <person name="Kuo A."/>
            <person name="Lindquist E."/>
            <person name="Lucas S."/>
            <person name="Pangilinan J."/>
            <person name="Polle J."/>
            <person name="Salamov A."/>
            <person name="Terry A."/>
            <person name="Yamada T."/>
            <person name="Dunigan D.D."/>
            <person name="Grigoriev I.V."/>
            <person name="Claverie J.M."/>
            <person name="Van Etten J.L."/>
        </authorList>
    </citation>
    <scope>NUCLEOTIDE SEQUENCE [LARGE SCALE GENOMIC DNA]</scope>
    <source>
        <strain evidence="2 3">NC64A</strain>
    </source>
</reference>
<accession>E1ZUJ4</accession>
<dbReference type="KEGG" id="cvr:CHLNCDRAFT_55816"/>
<evidence type="ECO:0000313" key="2">
    <source>
        <dbReference type="EMBL" id="EFN50501.1"/>
    </source>
</evidence>
<dbReference type="InterPro" id="IPR038718">
    <property type="entry name" value="SNF2-like_sf"/>
</dbReference>
<dbReference type="PANTHER" id="PTHR45629:SF7">
    <property type="entry name" value="DNA EXCISION REPAIR PROTEIN ERCC-6-RELATED"/>
    <property type="match status" value="1"/>
</dbReference>
<dbReference type="Gene3D" id="3.40.50.300">
    <property type="entry name" value="P-loop containing nucleotide triphosphate hydrolases"/>
    <property type="match status" value="1"/>
</dbReference>
<dbReference type="RefSeq" id="XP_005842633.1">
    <property type="nucleotide sequence ID" value="XM_005842576.1"/>
</dbReference>
<dbReference type="eggNOG" id="KOG0390">
    <property type="taxonomic scope" value="Eukaryota"/>
</dbReference>
<dbReference type="InterPro" id="IPR000330">
    <property type="entry name" value="SNF2_N"/>
</dbReference>
<keyword evidence="3" id="KW-1185">Reference proteome</keyword>
<proteinExistence type="predicted"/>
<feature type="non-terminal residue" evidence="2">
    <location>
        <position position="123"/>
    </location>
</feature>
<gene>
    <name evidence="2" type="ORF">CHLNCDRAFT_55816</name>
</gene>
<dbReference type="GeneID" id="17349934"/>
<dbReference type="STRING" id="554065.E1ZUJ4"/>
<dbReference type="GO" id="GO:0005634">
    <property type="term" value="C:nucleus"/>
    <property type="evidence" value="ECO:0007669"/>
    <property type="project" value="TreeGrafter"/>
</dbReference>
<dbReference type="InterPro" id="IPR050496">
    <property type="entry name" value="SNF2_RAD54_helicase_repair"/>
</dbReference>
<protein>
    <recommendedName>
        <fullName evidence="1">SNF2 N-terminal domain-containing protein</fullName>
    </recommendedName>
</protein>
<evidence type="ECO:0000313" key="3">
    <source>
        <dbReference type="Proteomes" id="UP000008141"/>
    </source>
</evidence>
<dbReference type="OrthoDB" id="413460at2759"/>
<dbReference type="GO" id="GO:0007131">
    <property type="term" value="P:reciprocal meiotic recombination"/>
    <property type="evidence" value="ECO:0007669"/>
    <property type="project" value="TreeGrafter"/>
</dbReference>
<dbReference type="Proteomes" id="UP000008141">
    <property type="component" value="Unassembled WGS sequence"/>
</dbReference>
<dbReference type="AlphaFoldDB" id="E1ZUJ4"/>
<dbReference type="Gene3D" id="3.40.50.10810">
    <property type="entry name" value="Tandem AAA-ATPase domain"/>
    <property type="match status" value="1"/>
</dbReference>
<feature type="non-terminal residue" evidence="2">
    <location>
        <position position="1"/>
    </location>
</feature>
<name>E1ZUJ4_CHLVA</name>
<dbReference type="Pfam" id="PF00176">
    <property type="entry name" value="SNF2-rel_dom"/>
    <property type="match status" value="1"/>
</dbReference>
<dbReference type="InParanoid" id="E1ZUJ4"/>
<feature type="domain" description="SNF2 N-terminal" evidence="1">
    <location>
        <begin position="1"/>
        <end position="40"/>
    </location>
</feature>
<dbReference type="GO" id="GO:0045003">
    <property type="term" value="P:double-strand break repair via synthesis-dependent strand annealing"/>
    <property type="evidence" value="ECO:0007669"/>
    <property type="project" value="TreeGrafter"/>
</dbReference>
<sequence>AHRLKNDATLTNRALDSLACRRRVLLSGTPLQNRLDEFYGGCHATGEKGAGKEAEGFEGCASFFPPNTFGGGRTGRGGMNPGWELLSGKFAVLAGLLGLLRSCTRDRIVVVSNYTQTLDLVAQ</sequence>
<dbReference type="GO" id="GO:0015616">
    <property type="term" value="F:DNA translocase activity"/>
    <property type="evidence" value="ECO:0007669"/>
    <property type="project" value="TreeGrafter"/>
</dbReference>
<dbReference type="GO" id="GO:0005524">
    <property type="term" value="F:ATP binding"/>
    <property type="evidence" value="ECO:0007669"/>
    <property type="project" value="InterPro"/>
</dbReference>
<evidence type="ECO:0000259" key="1">
    <source>
        <dbReference type="Pfam" id="PF00176"/>
    </source>
</evidence>
<dbReference type="InterPro" id="IPR027417">
    <property type="entry name" value="P-loop_NTPase"/>
</dbReference>
<dbReference type="SUPFAM" id="SSF52540">
    <property type="entry name" value="P-loop containing nucleoside triphosphate hydrolases"/>
    <property type="match status" value="1"/>
</dbReference>
<dbReference type="PANTHER" id="PTHR45629">
    <property type="entry name" value="SNF2/RAD54 FAMILY MEMBER"/>
    <property type="match status" value="1"/>
</dbReference>
<dbReference type="EMBL" id="GL434054">
    <property type="protein sequence ID" value="EFN50501.1"/>
    <property type="molecule type" value="Genomic_DNA"/>
</dbReference>